<organism evidence="10 11">
    <name type="scientific">Ferroglobus placidus (strain DSM 10642 / AEDII12DO)</name>
    <dbReference type="NCBI Taxonomy" id="589924"/>
    <lineage>
        <taxon>Archaea</taxon>
        <taxon>Methanobacteriati</taxon>
        <taxon>Methanobacteriota</taxon>
        <taxon>Archaeoglobi</taxon>
        <taxon>Archaeoglobales</taxon>
        <taxon>Archaeoglobaceae</taxon>
        <taxon>Ferroglobus</taxon>
    </lineage>
</organism>
<comment type="subcellular location">
    <subcellularLocation>
        <location evidence="1">Membrane</location>
        <topology evidence="1">Multi-pass membrane protein</topology>
    </subcellularLocation>
</comment>
<evidence type="ECO:0000256" key="3">
    <source>
        <dbReference type="ARBA" id="ARBA00022449"/>
    </source>
</evidence>
<feature type="transmembrane region" description="Helical" evidence="8">
    <location>
        <begin position="258"/>
        <end position="277"/>
    </location>
</feature>
<keyword evidence="4 8" id="KW-0812">Transmembrane</keyword>
<dbReference type="PaxDb" id="589924-Ferp_2345"/>
<keyword evidence="5 8" id="KW-1133">Transmembrane helix</keyword>
<evidence type="ECO:0000313" key="10">
    <source>
        <dbReference type="EMBL" id="ADC66463.1"/>
    </source>
</evidence>
<dbReference type="GeneID" id="8779886"/>
<evidence type="ECO:0000256" key="2">
    <source>
        <dbReference type="ARBA" id="ARBA00022448"/>
    </source>
</evidence>
<dbReference type="HOGENOM" id="CLU_005126_7_1_2"/>
<dbReference type="eggNOG" id="arCOG01953">
    <property type="taxonomic scope" value="Archaea"/>
</dbReference>
<dbReference type="AlphaFoldDB" id="D3S1J9"/>
<dbReference type="InterPro" id="IPR006153">
    <property type="entry name" value="Cation/H_exchanger_TM"/>
</dbReference>
<feature type="transmembrane region" description="Helical" evidence="8">
    <location>
        <begin position="28"/>
        <end position="47"/>
    </location>
</feature>
<dbReference type="Pfam" id="PF00999">
    <property type="entry name" value="Na_H_Exchanger"/>
    <property type="match status" value="1"/>
</dbReference>
<evidence type="ECO:0000259" key="9">
    <source>
        <dbReference type="Pfam" id="PF00999"/>
    </source>
</evidence>
<dbReference type="OrthoDB" id="12029at2157"/>
<evidence type="ECO:0000313" key="11">
    <source>
        <dbReference type="Proteomes" id="UP000002613"/>
    </source>
</evidence>
<feature type="transmembrane region" description="Helical" evidence="8">
    <location>
        <begin position="350"/>
        <end position="369"/>
    </location>
</feature>
<dbReference type="KEGG" id="fpl:Ferp_2345"/>
<dbReference type="InterPro" id="IPR038770">
    <property type="entry name" value="Na+/solute_symporter_sf"/>
</dbReference>
<evidence type="ECO:0000256" key="5">
    <source>
        <dbReference type="ARBA" id="ARBA00022989"/>
    </source>
</evidence>
<feature type="transmembrane region" description="Helical" evidence="8">
    <location>
        <begin position="53"/>
        <end position="74"/>
    </location>
</feature>
<sequence length="370" mass="41013">MNDLIAIFLISGIAFLSPFIAERIRIPAVILEILFGMILASLYNIFGLSWFEFFALLGLIFLMFLSGLEINFSILEKRKDIVFVSLLYILLSFLISCLAVVMLKVHIIYAIFLTNVSLGLVVPVLREKRLAGTDFGQSILVTTFLTDFLTMTLLSIIVIYEKYESVSMEFFLSFGIILLFFLSYFLGERLIWRFPNFFKRLYEDPMEVGVRGAFALMIFFSGVATLLGSEAILGAFLAGVLVSAVLRGSGTLGGKLEAVGYGVFIPIFFLKAGAELYRSLSGVNLIFVIYLTIAAFAVKLLPSFVFFKKFEVRDAIKIGTIQVSKLSLTVAGAEIARSAGVITSFEAANVIFFTLLTGLIAPTIFRVMVK</sequence>
<keyword evidence="3" id="KW-0050">Antiport</keyword>
<gene>
    <name evidence="10" type="ordered locus">Ferp_2345</name>
</gene>
<evidence type="ECO:0000256" key="8">
    <source>
        <dbReference type="SAM" id="Phobius"/>
    </source>
</evidence>
<name>D3S1J9_FERPA</name>
<dbReference type="RefSeq" id="WP_012966799.1">
    <property type="nucleotide sequence ID" value="NC_013849.1"/>
</dbReference>
<feature type="transmembrane region" description="Helical" evidence="8">
    <location>
        <begin position="138"/>
        <end position="160"/>
    </location>
</feature>
<dbReference type="Proteomes" id="UP000002613">
    <property type="component" value="Chromosome"/>
</dbReference>
<dbReference type="PANTHER" id="PTHR43562">
    <property type="entry name" value="NAPA-TYPE SODIUM/HYDROGEN ANTIPORTER"/>
    <property type="match status" value="1"/>
</dbReference>
<keyword evidence="7 8" id="KW-0472">Membrane</keyword>
<evidence type="ECO:0000256" key="4">
    <source>
        <dbReference type="ARBA" id="ARBA00022692"/>
    </source>
</evidence>
<dbReference type="EMBL" id="CP001899">
    <property type="protein sequence ID" value="ADC66463.1"/>
    <property type="molecule type" value="Genomic_DNA"/>
</dbReference>
<proteinExistence type="predicted"/>
<dbReference type="PANTHER" id="PTHR43562:SF1">
    <property type="entry name" value="NA(+)_H(+) ANTIPORTER YJBQ-RELATED"/>
    <property type="match status" value="1"/>
</dbReference>
<dbReference type="GO" id="GO:0015297">
    <property type="term" value="F:antiporter activity"/>
    <property type="evidence" value="ECO:0007669"/>
    <property type="project" value="UniProtKB-KW"/>
</dbReference>
<feature type="transmembrane region" description="Helical" evidence="8">
    <location>
        <begin position="284"/>
        <end position="307"/>
    </location>
</feature>
<feature type="transmembrane region" description="Helical" evidence="8">
    <location>
        <begin position="6"/>
        <end position="21"/>
    </location>
</feature>
<reference evidence="11" key="1">
    <citation type="submission" date="2010-02" db="EMBL/GenBank/DDBJ databases">
        <title>Complete sequence of Ferroglobus placidus DSM 10642.</title>
        <authorList>
            <consortium name="US DOE Joint Genome Institute"/>
            <person name="Lucas S."/>
            <person name="Copeland A."/>
            <person name="Lapidus A."/>
            <person name="Cheng J.-F."/>
            <person name="Bruce D."/>
            <person name="Goodwin L."/>
            <person name="Pitluck S."/>
            <person name="Saunders E."/>
            <person name="Brettin T."/>
            <person name="Detter J.C."/>
            <person name="Han C."/>
            <person name="Tapia R."/>
            <person name="Larimer F."/>
            <person name="Land M."/>
            <person name="Hauser L."/>
            <person name="Kyrpides N."/>
            <person name="Ivanova N."/>
            <person name="Holmes D."/>
            <person name="Lovley D."/>
            <person name="Kyrpides N."/>
            <person name="Anderson I.J."/>
            <person name="Woyke T."/>
        </authorList>
    </citation>
    <scope>NUCLEOTIDE SEQUENCE [LARGE SCALE GENOMIC DNA]</scope>
    <source>
        <strain evidence="11">DSM 10642 / AEDII12DO</strain>
    </source>
</reference>
<evidence type="ECO:0000256" key="1">
    <source>
        <dbReference type="ARBA" id="ARBA00004141"/>
    </source>
</evidence>
<keyword evidence="6" id="KW-0406">Ion transport</keyword>
<feature type="transmembrane region" description="Helical" evidence="8">
    <location>
        <begin position="81"/>
        <end position="101"/>
    </location>
</feature>
<feature type="domain" description="Cation/H+ exchanger transmembrane" evidence="9">
    <location>
        <begin position="13"/>
        <end position="369"/>
    </location>
</feature>
<accession>D3S1J9</accession>
<reference evidence="10 11" key="2">
    <citation type="journal article" date="2011" name="Stand. Genomic Sci.">
        <title>Complete genome sequence of Ferroglobus placidus AEDII12DO.</title>
        <authorList>
            <person name="Anderson I."/>
            <person name="Risso C."/>
            <person name="Holmes D."/>
            <person name="Lucas S."/>
            <person name="Copeland A."/>
            <person name="Lapidus A."/>
            <person name="Cheng J.F."/>
            <person name="Bruce D."/>
            <person name="Goodwin L."/>
            <person name="Pitluck S."/>
            <person name="Saunders E."/>
            <person name="Brettin T."/>
            <person name="Detter J.C."/>
            <person name="Han C."/>
            <person name="Tapia R."/>
            <person name="Larimer F."/>
            <person name="Land M."/>
            <person name="Hauser L."/>
            <person name="Woyke T."/>
            <person name="Lovley D."/>
            <person name="Kyrpides N."/>
            <person name="Ivanova N."/>
        </authorList>
    </citation>
    <scope>NUCLEOTIDE SEQUENCE [LARGE SCALE GENOMIC DNA]</scope>
    <source>
        <strain evidence="11">DSM 10642 / AEDII12DO</strain>
    </source>
</reference>
<evidence type="ECO:0000256" key="7">
    <source>
        <dbReference type="ARBA" id="ARBA00023136"/>
    </source>
</evidence>
<feature type="transmembrane region" description="Helical" evidence="8">
    <location>
        <begin position="107"/>
        <end position="126"/>
    </location>
</feature>
<keyword evidence="11" id="KW-1185">Reference proteome</keyword>
<keyword evidence="2" id="KW-0813">Transport</keyword>
<dbReference type="GO" id="GO:0016020">
    <property type="term" value="C:membrane"/>
    <property type="evidence" value="ECO:0007669"/>
    <property type="project" value="UniProtKB-SubCell"/>
</dbReference>
<dbReference type="STRING" id="589924.Ferp_2345"/>
<dbReference type="GO" id="GO:1902600">
    <property type="term" value="P:proton transmembrane transport"/>
    <property type="evidence" value="ECO:0007669"/>
    <property type="project" value="InterPro"/>
</dbReference>
<feature type="transmembrane region" description="Helical" evidence="8">
    <location>
        <begin position="213"/>
        <end position="246"/>
    </location>
</feature>
<feature type="transmembrane region" description="Helical" evidence="8">
    <location>
        <begin position="172"/>
        <end position="192"/>
    </location>
</feature>
<dbReference type="Gene3D" id="1.20.1530.20">
    <property type="match status" value="1"/>
</dbReference>
<protein>
    <submittedName>
        <fullName evidence="10">Sodium/hydrogen exchanger</fullName>
    </submittedName>
</protein>
<evidence type="ECO:0000256" key="6">
    <source>
        <dbReference type="ARBA" id="ARBA00023065"/>
    </source>
</evidence>